<dbReference type="RefSeq" id="WP_087016910.1">
    <property type="nucleotide sequence ID" value="NZ_NHOC01000001.1"/>
</dbReference>
<dbReference type="SMART" id="SM00729">
    <property type="entry name" value="Elp3"/>
    <property type="match status" value="1"/>
</dbReference>
<dbReference type="SFLD" id="SFLDF00562">
    <property type="entry name" value="HemN-like__clustered_with_heat"/>
    <property type="match status" value="1"/>
</dbReference>
<evidence type="ECO:0000256" key="1">
    <source>
        <dbReference type="ARBA" id="ARBA00006100"/>
    </source>
</evidence>
<evidence type="ECO:0000259" key="10">
    <source>
        <dbReference type="PROSITE" id="PS51918"/>
    </source>
</evidence>
<reference evidence="11 12" key="1">
    <citation type="submission" date="2017-05" db="EMBL/GenBank/DDBJ databases">
        <title>Butyricicoccus porcorum sp. nov. a butyrate-producing bacterium from the swine intestinal tract.</title>
        <authorList>
            <person name="Trachsel J."/>
            <person name="Humphrey S."/>
            <person name="Allen H.K."/>
        </authorList>
    </citation>
    <scope>NUCLEOTIDE SEQUENCE [LARGE SCALE GENOMIC DNA]</scope>
    <source>
        <strain evidence="11">BB10</strain>
    </source>
</reference>
<dbReference type="Proteomes" id="UP000194903">
    <property type="component" value="Unassembled WGS sequence"/>
</dbReference>
<dbReference type="NCBIfam" id="TIGR00539">
    <property type="entry name" value="hemN_rel"/>
    <property type="match status" value="1"/>
</dbReference>
<keyword evidence="12" id="KW-1185">Reference proteome</keyword>
<evidence type="ECO:0000256" key="4">
    <source>
        <dbReference type="ARBA" id="ARBA00022691"/>
    </source>
</evidence>
<dbReference type="GO" id="GO:0005737">
    <property type="term" value="C:cytoplasm"/>
    <property type="evidence" value="ECO:0007669"/>
    <property type="project" value="UniProtKB-SubCell"/>
</dbReference>
<name>A0A252F7U9_9FIRM</name>
<comment type="similarity">
    <text evidence="1">Belongs to the anaerobic coproporphyrinogen-III oxidase family. HemW subfamily.</text>
</comment>
<keyword evidence="6 9" id="KW-0408">Iron</keyword>
<organism evidence="11 12">
    <name type="scientific">Butyricicoccus porcorum</name>
    <dbReference type="NCBI Taxonomy" id="1945634"/>
    <lineage>
        <taxon>Bacteria</taxon>
        <taxon>Bacillati</taxon>
        <taxon>Bacillota</taxon>
        <taxon>Clostridia</taxon>
        <taxon>Eubacteriales</taxon>
        <taxon>Butyricicoccaceae</taxon>
        <taxon>Butyricicoccus</taxon>
    </lineage>
</organism>
<dbReference type="SUPFAM" id="SSF102114">
    <property type="entry name" value="Radical SAM enzymes"/>
    <property type="match status" value="1"/>
</dbReference>
<dbReference type="SFLD" id="SFLDG01065">
    <property type="entry name" value="anaerobic_coproporphyrinogen-I"/>
    <property type="match status" value="1"/>
</dbReference>
<feature type="domain" description="Radical SAM core" evidence="10">
    <location>
        <begin position="1"/>
        <end position="232"/>
    </location>
</feature>
<dbReference type="InterPro" id="IPR006638">
    <property type="entry name" value="Elp3/MiaA/NifB-like_rSAM"/>
</dbReference>
<dbReference type="GO" id="GO:0006779">
    <property type="term" value="P:porphyrin-containing compound biosynthetic process"/>
    <property type="evidence" value="ECO:0007669"/>
    <property type="project" value="InterPro"/>
</dbReference>
<dbReference type="AlphaFoldDB" id="A0A252F7U9"/>
<protein>
    <recommendedName>
        <fullName evidence="2 9">Heme chaperone HemW</fullName>
    </recommendedName>
</protein>
<dbReference type="Pfam" id="PF04055">
    <property type="entry name" value="Radical_SAM"/>
    <property type="match status" value="1"/>
</dbReference>
<comment type="caution">
    <text evidence="11">The sequence shown here is derived from an EMBL/GenBank/DDBJ whole genome shotgun (WGS) entry which is preliminary data.</text>
</comment>
<dbReference type="GO" id="GO:0051539">
    <property type="term" value="F:4 iron, 4 sulfur cluster binding"/>
    <property type="evidence" value="ECO:0007669"/>
    <property type="project" value="UniProtKB-UniRule"/>
</dbReference>
<gene>
    <name evidence="11" type="ORF">CBW42_01160</name>
</gene>
<dbReference type="PROSITE" id="PS51918">
    <property type="entry name" value="RADICAL_SAM"/>
    <property type="match status" value="1"/>
</dbReference>
<evidence type="ECO:0000256" key="3">
    <source>
        <dbReference type="ARBA" id="ARBA00022617"/>
    </source>
</evidence>
<dbReference type="Gene3D" id="3.20.20.70">
    <property type="entry name" value="Aldolase class I"/>
    <property type="match status" value="1"/>
</dbReference>
<accession>A0A252F7U9</accession>
<evidence type="ECO:0000256" key="8">
    <source>
        <dbReference type="ARBA" id="ARBA00023186"/>
    </source>
</evidence>
<dbReference type="SFLD" id="SFLDF00288">
    <property type="entry name" value="HemN-like__clustered_with_nucl"/>
    <property type="match status" value="1"/>
</dbReference>
<dbReference type="SFLD" id="SFLDG01082">
    <property type="entry name" value="B12-binding_domain_containing"/>
    <property type="match status" value="1"/>
</dbReference>
<comment type="function">
    <text evidence="9">Probably acts as a heme chaperone, transferring heme to an unknown acceptor. Binds one molecule of heme per monomer, possibly covalently. Binds 1 [4Fe-4S] cluster. The cluster is coordinated with 3 cysteines and an exchangeable S-adenosyl-L-methionine.</text>
</comment>
<keyword evidence="8 9" id="KW-0143">Chaperone</keyword>
<sequence length="374" mass="41817">MKNKLGIYIHVPFCAAKCAYCDFYSVAGQPQQWDAYVHRLLAQLVQAAPDCTDYTIDTIYFGGGTPSLLGGARIARTLDELRRRYAVEPNAEITVEANPDSMTDEFLSISREAGVTRLSMGIQSAHDEELRALGRIHTFAQAQDAFFRARRAGFDNLSVDLMMYALPGQTVPQLEQSIDALLALEPEHLSCYGLTVEPHTPLGQQNPILPEEDTQADMYLLLCEKMAQAGFEHYEISNFARESHFRSRHNSRYWAQSPYLGFGPGAHADFGGQRIEWPRDLSTWLAGTARPVIEDEHIDRALEYIMLSLRTSDGWDAAYYRATFGRDPTPIEQAFSVLPPTHISHTGSHWHLTDAGFLISNPIILAALDAAETH</sequence>
<dbReference type="InterPro" id="IPR007197">
    <property type="entry name" value="rSAM"/>
</dbReference>
<dbReference type="EMBL" id="NHOC01000001">
    <property type="protein sequence ID" value="OUM21858.1"/>
    <property type="molecule type" value="Genomic_DNA"/>
</dbReference>
<dbReference type="SFLD" id="SFLDS00029">
    <property type="entry name" value="Radical_SAM"/>
    <property type="match status" value="1"/>
</dbReference>
<proteinExistence type="inferred from homology"/>
<comment type="subcellular location">
    <subcellularLocation>
        <location evidence="9">Cytoplasm</location>
    </subcellularLocation>
</comment>
<evidence type="ECO:0000256" key="6">
    <source>
        <dbReference type="ARBA" id="ARBA00023004"/>
    </source>
</evidence>
<evidence type="ECO:0000256" key="2">
    <source>
        <dbReference type="ARBA" id="ARBA00017228"/>
    </source>
</evidence>
<keyword evidence="9" id="KW-0963">Cytoplasm</keyword>
<dbReference type="GO" id="GO:0004109">
    <property type="term" value="F:coproporphyrinogen oxidase activity"/>
    <property type="evidence" value="ECO:0007669"/>
    <property type="project" value="InterPro"/>
</dbReference>
<dbReference type="InterPro" id="IPR034505">
    <property type="entry name" value="Coproporphyrinogen-III_oxidase"/>
</dbReference>
<evidence type="ECO:0000256" key="7">
    <source>
        <dbReference type="ARBA" id="ARBA00023014"/>
    </source>
</evidence>
<keyword evidence="5 9" id="KW-0479">Metal-binding</keyword>
<keyword evidence="7 9" id="KW-0411">Iron-sulfur</keyword>
<evidence type="ECO:0000256" key="9">
    <source>
        <dbReference type="RuleBase" id="RU364116"/>
    </source>
</evidence>
<evidence type="ECO:0000313" key="12">
    <source>
        <dbReference type="Proteomes" id="UP000194903"/>
    </source>
</evidence>
<dbReference type="InterPro" id="IPR004559">
    <property type="entry name" value="HemW-like"/>
</dbReference>
<dbReference type="GO" id="GO:0046872">
    <property type="term" value="F:metal ion binding"/>
    <property type="evidence" value="ECO:0007669"/>
    <property type="project" value="UniProtKB-UniRule"/>
</dbReference>
<keyword evidence="4 9" id="KW-0949">S-adenosyl-L-methionine</keyword>
<keyword evidence="9" id="KW-0004">4Fe-4S</keyword>
<keyword evidence="3 9" id="KW-0349">Heme</keyword>
<evidence type="ECO:0000313" key="11">
    <source>
        <dbReference type="EMBL" id="OUM21858.1"/>
    </source>
</evidence>
<dbReference type="PANTHER" id="PTHR13932:SF5">
    <property type="entry name" value="RADICAL S-ADENOSYL METHIONINE DOMAIN-CONTAINING PROTEIN 1, MITOCHONDRIAL"/>
    <property type="match status" value="1"/>
</dbReference>
<dbReference type="InterPro" id="IPR058240">
    <property type="entry name" value="rSAM_sf"/>
</dbReference>
<dbReference type="OrthoDB" id="9808022at2"/>
<dbReference type="InterPro" id="IPR013785">
    <property type="entry name" value="Aldolase_TIM"/>
</dbReference>
<evidence type="ECO:0000256" key="5">
    <source>
        <dbReference type="ARBA" id="ARBA00022723"/>
    </source>
</evidence>
<dbReference type="CDD" id="cd01335">
    <property type="entry name" value="Radical_SAM"/>
    <property type="match status" value="1"/>
</dbReference>
<dbReference type="PANTHER" id="PTHR13932">
    <property type="entry name" value="COPROPORPHYRINIGEN III OXIDASE"/>
    <property type="match status" value="1"/>
</dbReference>